<organism evidence="1 2">
    <name type="scientific">Solanum tuberosum</name>
    <name type="common">Potato</name>
    <dbReference type="NCBI Taxonomy" id="4113"/>
    <lineage>
        <taxon>Eukaryota</taxon>
        <taxon>Viridiplantae</taxon>
        <taxon>Streptophyta</taxon>
        <taxon>Embryophyta</taxon>
        <taxon>Tracheophyta</taxon>
        <taxon>Spermatophyta</taxon>
        <taxon>Magnoliopsida</taxon>
        <taxon>eudicotyledons</taxon>
        <taxon>Gunneridae</taxon>
        <taxon>Pentapetalae</taxon>
        <taxon>asterids</taxon>
        <taxon>lamiids</taxon>
        <taxon>Solanales</taxon>
        <taxon>Solanaceae</taxon>
        <taxon>Solanoideae</taxon>
        <taxon>Solaneae</taxon>
        <taxon>Solanum</taxon>
    </lineage>
</organism>
<dbReference type="PaxDb" id="4113-PGSC0003DMT400093809"/>
<dbReference type="Proteomes" id="UP000011115">
    <property type="component" value="Unassembled WGS sequence"/>
</dbReference>
<proteinExistence type="predicted"/>
<dbReference type="EnsemblPlants" id="PGSC0003DMT400093809">
    <property type="protein sequence ID" value="PGSC0003DMT400093809"/>
    <property type="gene ID" value="PGSC0003DMG400043380"/>
</dbReference>
<accession>M1DSR4</accession>
<keyword evidence="2" id="KW-1185">Reference proteome</keyword>
<dbReference type="Gramene" id="PGSC0003DMT400093809">
    <property type="protein sequence ID" value="PGSC0003DMT400093809"/>
    <property type="gene ID" value="PGSC0003DMG400043380"/>
</dbReference>
<reference evidence="1" key="2">
    <citation type="submission" date="2015-06" db="UniProtKB">
        <authorList>
            <consortium name="EnsemblPlants"/>
        </authorList>
    </citation>
    <scope>IDENTIFICATION</scope>
    <source>
        <strain evidence="1">DM1-3 516 R44</strain>
    </source>
</reference>
<evidence type="ECO:0000313" key="2">
    <source>
        <dbReference type="Proteomes" id="UP000011115"/>
    </source>
</evidence>
<dbReference type="AlphaFoldDB" id="M1DSR4"/>
<dbReference type="HOGENOM" id="CLU_2516983_0_0_1"/>
<dbReference type="InParanoid" id="M1DSR4"/>
<name>M1DSR4_SOLTU</name>
<sequence length="85" mass="9922">MDYGLRSKARTLSCKKEQSELKEGRKENLVIAKSIWRVAEWPFDRLKFQCAKPRRKEPSWREKGAVGGSLSGSAMQYWITQSYRP</sequence>
<evidence type="ECO:0000313" key="1">
    <source>
        <dbReference type="EnsemblPlants" id="PGSC0003DMT400093809"/>
    </source>
</evidence>
<protein>
    <submittedName>
        <fullName evidence="1">Uncharacterized protein</fullName>
    </submittedName>
</protein>
<reference evidence="2" key="1">
    <citation type="journal article" date="2011" name="Nature">
        <title>Genome sequence and analysis of the tuber crop potato.</title>
        <authorList>
            <consortium name="The Potato Genome Sequencing Consortium"/>
        </authorList>
    </citation>
    <scope>NUCLEOTIDE SEQUENCE [LARGE SCALE GENOMIC DNA]</scope>
    <source>
        <strain evidence="2">cv. DM1-3 516 R44</strain>
    </source>
</reference>